<sequence length="223" mass="25106">MASWLLLVISSAMLASPYAKAQDAPGQNTSTPITQPTIVPEKCQPVTDVRICEDMPWNYTLFPNFRGHTSQTEANQELEQFRQLIEVNCSGAIVLFLCSIYAPFCTDEHPVRVPRPCKRLCLHVRDRCEPVFNQRASGLPWPDHLNCDNYEDNDQCFGPPQEQLNEVTIPPNLVSPGDTPSPTTAILLEVDYPQTGNYSYVTLTCKRSSLDGLNFNQRPATFW</sequence>
<protein>
    <submittedName>
        <fullName evidence="6">Protein mom-5</fullName>
    </submittedName>
</protein>
<dbReference type="SMART" id="SM00063">
    <property type="entry name" value="FRI"/>
    <property type="match status" value="1"/>
</dbReference>
<gene>
    <name evidence="6" type="ORF">GBAR_LOCUS1523</name>
</gene>
<dbReference type="EMBL" id="CASHTH010000222">
    <property type="protein sequence ID" value="CAI7994645.1"/>
    <property type="molecule type" value="Genomic_DNA"/>
</dbReference>
<dbReference type="InterPro" id="IPR036790">
    <property type="entry name" value="Frizzled_dom_sf"/>
</dbReference>
<keyword evidence="7" id="KW-1185">Reference proteome</keyword>
<name>A0AA35QX52_GEOBA</name>
<dbReference type="InterPro" id="IPR020067">
    <property type="entry name" value="Frizzled_dom"/>
</dbReference>
<dbReference type="GO" id="GO:0005886">
    <property type="term" value="C:plasma membrane"/>
    <property type="evidence" value="ECO:0007669"/>
    <property type="project" value="TreeGrafter"/>
</dbReference>
<dbReference type="Proteomes" id="UP001174909">
    <property type="component" value="Unassembled WGS sequence"/>
</dbReference>
<accession>A0AA35QX52</accession>
<keyword evidence="4" id="KW-0732">Signal</keyword>
<comment type="caution">
    <text evidence="6">The sequence shown here is derived from an EMBL/GenBank/DDBJ whole genome shotgun (WGS) entry which is preliminary data.</text>
</comment>
<reference evidence="6" key="1">
    <citation type="submission" date="2023-03" db="EMBL/GenBank/DDBJ databases">
        <authorList>
            <person name="Steffen K."/>
            <person name="Cardenas P."/>
        </authorList>
    </citation>
    <scope>NUCLEOTIDE SEQUENCE</scope>
</reference>
<organism evidence="6 7">
    <name type="scientific">Geodia barretti</name>
    <name type="common">Barrett's horny sponge</name>
    <dbReference type="NCBI Taxonomy" id="519541"/>
    <lineage>
        <taxon>Eukaryota</taxon>
        <taxon>Metazoa</taxon>
        <taxon>Porifera</taxon>
        <taxon>Demospongiae</taxon>
        <taxon>Heteroscleromorpha</taxon>
        <taxon>Tetractinellida</taxon>
        <taxon>Astrophorina</taxon>
        <taxon>Geodiidae</taxon>
        <taxon>Geodia</taxon>
    </lineage>
</organism>
<evidence type="ECO:0000256" key="4">
    <source>
        <dbReference type="SAM" id="SignalP"/>
    </source>
</evidence>
<dbReference type="GO" id="GO:0017147">
    <property type="term" value="F:Wnt-protein binding"/>
    <property type="evidence" value="ECO:0007669"/>
    <property type="project" value="TreeGrafter"/>
</dbReference>
<dbReference type="AlphaFoldDB" id="A0AA35QX52"/>
<dbReference type="Gene3D" id="1.10.2000.10">
    <property type="entry name" value="Frizzled cysteine-rich domain"/>
    <property type="match status" value="1"/>
</dbReference>
<evidence type="ECO:0000256" key="3">
    <source>
        <dbReference type="PROSITE-ProRule" id="PRU00090"/>
    </source>
</evidence>
<evidence type="ECO:0000259" key="5">
    <source>
        <dbReference type="PROSITE" id="PS50038"/>
    </source>
</evidence>
<evidence type="ECO:0000313" key="6">
    <source>
        <dbReference type="EMBL" id="CAI7994645.1"/>
    </source>
</evidence>
<comment type="caution">
    <text evidence="3">Lacks conserved residue(s) required for the propagation of feature annotation.</text>
</comment>
<keyword evidence="1" id="KW-0217">Developmental protein</keyword>
<feature type="domain" description="FZ" evidence="5">
    <location>
        <begin position="42"/>
        <end position="159"/>
    </location>
</feature>
<dbReference type="GO" id="GO:0060070">
    <property type="term" value="P:canonical Wnt signaling pathway"/>
    <property type="evidence" value="ECO:0007669"/>
    <property type="project" value="TreeGrafter"/>
</dbReference>
<dbReference type="GO" id="GO:0042813">
    <property type="term" value="F:Wnt receptor activity"/>
    <property type="evidence" value="ECO:0007669"/>
    <property type="project" value="TreeGrafter"/>
</dbReference>
<evidence type="ECO:0000256" key="2">
    <source>
        <dbReference type="ARBA" id="ARBA00023157"/>
    </source>
</evidence>
<dbReference type="PROSITE" id="PS50038">
    <property type="entry name" value="FZ"/>
    <property type="match status" value="1"/>
</dbReference>
<feature type="disulfide bond" evidence="3">
    <location>
        <begin position="52"/>
        <end position="98"/>
    </location>
</feature>
<evidence type="ECO:0000256" key="1">
    <source>
        <dbReference type="ARBA" id="ARBA00022473"/>
    </source>
</evidence>
<dbReference type="InterPro" id="IPR015526">
    <property type="entry name" value="Frizzled/SFRP"/>
</dbReference>
<keyword evidence="2 3" id="KW-1015">Disulfide bond</keyword>
<dbReference type="Pfam" id="PF01392">
    <property type="entry name" value="Fz"/>
    <property type="match status" value="1"/>
</dbReference>
<feature type="signal peptide" evidence="4">
    <location>
        <begin position="1"/>
        <end position="21"/>
    </location>
</feature>
<proteinExistence type="predicted"/>
<feature type="chain" id="PRO_5041428960" evidence="4">
    <location>
        <begin position="22"/>
        <end position="223"/>
    </location>
</feature>
<evidence type="ECO:0000313" key="7">
    <source>
        <dbReference type="Proteomes" id="UP001174909"/>
    </source>
</evidence>
<dbReference type="GO" id="GO:0035567">
    <property type="term" value="P:non-canonical Wnt signaling pathway"/>
    <property type="evidence" value="ECO:0007669"/>
    <property type="project" value="TreeGrafter"/>
</dbReference>
<dbReference type="PANTHER" id="PTHR11309">
    <property type="entry name" value="FRIZZLED"/>
    <property type="match status" value="1"/>
</dbReference>
<dbReference type="SUPFAM" id="SSF63501">
    <property type="entry name" value="Frizzled cysteine-rich domain"/>
    <property type="match status" value="1"/>
</dbReference>
<feature type="non-terminal residue" evidence="6">
    <location>
        <position position="223"/>
    </location>
</feature>